<dbReference type="Gene3D" id="1.10.1200.10">
    <property type="entry name" value="ACP-like"/>
    <property type="match status" value="1"/>
</dbReference>
<protein>
    <submittedName>
        <fullName evidence="7">Phosphopantetheine attachment site</fullName>
    </submittedName>
</protein>
<dbReference type="InterPro" id="IPR036736">
    <property type="entry name" value="ACP-like_sf"/>
</dbReference>
<evidence type="ECO:0000256" key="5">
    <source>
        <dbReference type="SAM" id="Phobius"/>
    </source>
</evidence>
<dbReference type="InterPro" id="IPR020845">
    <property type="entry name" value="AMP-binding_CS"/>
</dbReference>
<dbReference type="Gene3D" id="3.40.50.12780">
    <property type="entry name" value="N-terminal domain of ligase-like"/>
    <property type="match status" value="1"/>
</dbReference>
<dbReference type="InterPro" id="IPR006162">
    <property type="entry name" value="Ppantetheine_attach_site"/>
</dbReference>
<feature type="transmembrane region" description="Helical" evidence="5">
    <location>
        <begin position="703"/>
        <end position="722"/>
    </location>
</feature>
<dbReference type="InterPro" id="IPR009081">
    <property type="entry name" value="PP-bd_ACP"/>
</dbReference>
<feature type="domain" description="Carrier" evidence="6">
    <location>
        <begin position="428"/>
        <end position="506"/>
    </location>
</feature>
<sequence length="866" mass="96794">MTLSDKQITGIVSKNSIAYVKAIFQCYSENETVVLLRDENDKRIELTGVSKVINPATEAGWFNEHIQFINDDVLAQIAFTSGTEGEPKGVLLTHEALDDVTTRLNSIMEVDSSIKEYVGIPANFSFGLGRFRAVAAVGGMAYLPEKGFDPLEIRDMLSAEQINAVSAVPSLWRVLLKNKQIFGDERYQLKWIEIGSQYMSRAEKEELVELFPKAKIAQHYGLTEASRSSFLRLDQTSGDALESVGRAYGKTEFKISESDRICIRGPHVAKTLLKSGEYVSNIDDDGWFHTSDLGVLDDGYLYYKGRADDLINCGGIKLSPDALEREVRELTGLKEGIAICAVPDELTGHAVLLAYRDDLELSASVLSSALSSVLKKFGINNKNVIKLVALGEFPVTSTNKVQRKELAKLYESSTDNELVTDSNTTFYHEMNSEEADIAQIWAEVLKLESVNPDCNFYDLGGDSLSAIGALVAMESKGVPKEISKGMLQGLTVREIAKKMSDTDSESSFHTIRSDSIKNTMTISIVRGLMVLIVIFAHWHQGLLEKIFGNVEQFTAMAGPLLSMGTPGFAVIYGVGAGYSLYPLLERDPHRLKGIFRKTAVLLGTGIIILALIKFWSISVISSRVLTFTDFTNSFYSVLTFYFFASLTLYYWFTLIRKTNYPIEFSLVLSIMLYLFHYGAVTHLADVHTYGIAEFIKLILTGKYAYFLMMSGALIGVVIGLLLNKIPLRTGTRQPYFYAGLAVLLLGISTWSYVYNIDMWNHWPVRENYLWRWISYSGVIILLLVLVSYALVTYDQSSKIKRYFMQLLSVTGILAFPLFVLHEVVMPFKDILIAYGISNGIALVVPMLSFLLLSYLLYRKLHSISFQ</sequence>
<dbReference type="Proteomes" id="UP000198924">
    <property type="component" value="Unassembled WGS sequence"/>
</dbReference>
<dbReference type="Pfam" id="PF00501">
    <property type="entry name" value="AMP-binding"/>
    <property type="match status" value="1"/>
</dbReference>
<proteinExistence type="inferred from homology"/>
<gene>
    <name evidence="7" type="ORF">SAMN04488079_106164</name>
</gene>
<evidence type="ECO:0000259" key="6">
    <source>
        <dbReference type="PROSITE" id="PS50075"/>
    </source>
</evidence>
<dbReference type="Pfam" id="PF00550">
    <property type="entry name" value="PP-binding"/>
    <property type="match status" value="1"/>
</dbReference>
<dbReference type="Gene3D" id="3.30.300.30">
    <property type="match status" value="1"/>
</dbReference>
<feature type="transmembrane region" description="Helical" evidence="5">
    <location>
        <begin position="772"/>
        <end position="791"/>
    </location>
</feature>
<dbReference type="OrthoDB" id="9803968at2"/>
<dbReference type="PANTHER" id="PTHR43201">
    <property type="entry name" value="ACYL-COA SYNTHETASE"/>
    <property type="match status" value="1"/>
</dbReference>
<evidence type="ECO:0000256" key="2">
    <source>
        <dbReference type="ARBA" id="ARBA00022450"/>
    </source>
</evidence>
<feature type="transmembrane region" description="Helical" evidence="5">
    <location>
        <begin position="832"/>
        <end position="857"/>
    </location>
</feature>
<dbReference type="InterPro" id="IPR000873">
    <property type="entry name" value="AMP-dep_synth/lig_dom"/>
</dbReference>
<dbReference type="EMBL" id="FOSH01000006">
    <property type="protein sequence ID" value="SFK20959.1"/>
    <property type="molecule type" value="Genomic_DNA"/>
</dbReference>
<feature type="transmembrane region" description="Helical" evidence="5">
    <location>
        <begin position="633"/>
        <end position="652"/>
    </location>
</feature>
<feature type="transmembrane region" description="Helical" evidence="5">
    <location>
        <begin position="519"/>
        <end position="538"/>
    </location>
</feature>
<keyword evidence="8" id="KW-1185">Reference proteome</keyword>
<keyword evidence="4" id="KW-0436">Ligase</keyword>
<comment type="similarity">
    <text evidence="1">Belongs to the ATP-dependent AMP-binding enzyme family.</text>
</comment>
<name>A0A1I3XNM5_9GAMM</name>
<dbReference type="InterPro" id="IPR045851">
    <property type="entry name" value="AMP-bd_C_sf"/>
</dbReference>
<dbReference type="SUPFAM" id="SSF47336">
    <property type="entry name" value="ACP-like"/>
    <property type="match status" value="1"/>
</dbReference>
<dbReference type="SUPFAM" id="SSF56801">
    <property type="entry name" value="Acetyl-CoA synthetase-like"/>
    <property type="match status" value="1"/>
</dbReference>
<dbReference type="GO" id="GO:0031956">
    <property type="term" value="F:medium-chain fatty acid-CoA ligase activity"/>
    <property type="evidence" value="ECO:0007669"/>
    <property type="project" value="TreeGrafter"/>
</dbReference>
<feature type="transmembrane region" description="Helical" evidence="5">
    <location>
        <begin position="734"/>
        <end position="752"/>
    </location>
</feature>
<keyword evidence="3" id="KW-0597">Phosphoprotein</keyword>
<feature type="transmembrane region" description="Helical" evidence="5">
    <location>
        <begin position="664"/>
        <end position="683"/>
    </location>
</feature>
<feature type="transmembrane region" description="Helical" evidence="5">
    <location>
        <begin position="599"/>
        <end position="621"/>
    </location>
</feature>
<accession>A0A1I3XNM5</accession>
<evidence type="ECO:0000256" key="3">
    <source>
        <dbReference type="ARBA" id="ARBA00022553"/>
    </source>
</evidence>
<dbReference type="CDD" id="cd04433">
    <property type="entry name" value="AFD_class_I"/>
    <property type="match status" value="1"/>
</dbReference>
<evidence type="ECO:0000256" key="4">
    <source>
        <dbReference type="ARBA" id="ARBA00022598"/>
    </source>
</evidence>
<organism evidence="7 8">
    <name type="scientific">Methylophaga sulfidovorans</name>
    <dbReference type="NCBI Taxonomy" id="45496"/>
    <lineage>
        <taxon>Bacteria</taxon>
        <taxon>Pseudomonadati</taxon>
        <taxon>Pseudomonadota</taxon>
        <taxon>Gammaproteobacteria</taxon>
        <taxon>Thiotrichales</taxon>
        <taxon>Piscirickettsiaceae</taxon>
        <taxon>Methylophaga</taxon>
    </lineage>
</organism>
<keyword evidence="5" id="KW-1133">Transmembrane helix</keyword>
<feature type="transmembrane region" description="Helical" evidence="5">
    <location>
        <begin position="558"/>
        <end position="578"/>
    </location>
</feature>
<feature type="transmembrane region" description="Helical" evidence="5">
    <location>
        <begin position="803"/>
        <end position="820"/>
    </location>
</feature>
<dbReference type="PROSITE" id="PS00012">
    <property type="entry name" value="PHOSPHOPANTETHEINE"/>
    <property type="match status" value="1"/>
</dbReference>
<evidence type="ECO:0000313" key="7">
    <source>
        <dbReference type="EMBL" id="SFK20959.1"/>
    </source>
</evidence>
<keyword evidence="5" id="KW-0472">Membrane</keyword>
<dbReference type="PROSITE" id="PS50075">
    <property type="entry name" value="CARRIER"/>
    <property type="match status" value="1"/>
</dbReference>
<reference evidence="8" key="1">
    <citation type="submission" date="2016-10" db="EMBL/GenBank/DDBJ databases">
        <authorList>
            <person name="Varghese N."/>
            <person name="Submissions S."/>
        </authorList>
    </citation>
    <scope>NUCLEOTIDE SEQUENCE [LARGE SCALE GENOMIC DNA]</scope>
    <source>
        <strain evidence="8">DSM 11578</strain>
    </source>
</reference>
<dbReference type="STRING" id="45496.SAMN04488079_106164"/>
<dbReference type="PROSITE" id="PS00455">
    <property type="entry name" value="AMP_BINDING"/>
    <property type="match status" value="1"/>
</dbReference>
<evidence type="ECO:0000313" key="8">
    <source>
        <dbReference type="Proteomes" id="UP000198924"/>
    </source>
</evidence>
<dbReference type="AlphaFoldDB" id="A0A1I3XNM5"/>
<evidence type="ECO:0000256" key="1">
    <source>
        <dbReference type="ARBA" id="ARBA00006432"/>
    </source>
</evidence>
<dbReference type="PANTHER" id="PTHR43201:SF5">
    <property type="entry name" value="MEDIUM-CHAIN ACYL-COA LIGASE ACSF2, MITOCHONDRIAL"/>
    <property type="match status" value="1"/>
</dbReference>
<dbReference type="RefSeq" id="WP_091712778.1">
    <property type="nucleotide sequence ID" value="NZ_FOSH01000006.1"/>
</dbReference>
<dbReference type="InterPro" id="IPR042099">
    <property type="entry name" value="ANL_N_sf"/>
</dbReference>
<keyword evidence="2" id="KW-0596">Phosphopantetheine</keyword>
<dbReference type="GO" id="GO:0006631">
    <property type="term" value="P:fatty acid metabolic process"/>
    <property type="evidence" value="ECO:0007669"/>
    <property type="project" value="TreeGrafter"/>
</dbReference>
<keyword evidence="5" id="KW-0812">Transmembrane</keyword>